<organism evidence="1 2">
    <name type="scientific">Eumeta variegata</name>
    <name type="common">Bagworm moth</name>
    <name type="synonym">Eumeta japonica</name>
    <dbReference type="NCBI Taxonomy" id="151549"/>
    <lineage>
        <taxon>Eukaryota</taxon>
        <taxon>Metazoa</taxon>
        <taxon>Ecdysozoa</taxon>
        <taxon>Arthropoda</taxon>
        <taxon>Hexapoda</taxon>
        <taxon>Insecta</taxon>
        <taxon>Pterygota</taxon>
        <taxon>Neoptera</taxon>
        <taxon>Endopterygota</taxon>
        <taxon>Lepidoptera</taxon>
        <taxon>Glossata</taxon>
        <taxon>Ditrysia</taxon>
        <taxon>Tineoidea</taxon>
        <taxon>Psychidae</taxon>
        <taxon>Oiketicinae</taxon>
        <taxon>Eumeta</taxon>
    </lineage>
</organism>
<evidence type="ECO:0000313" key="1">
    <source>
        <dbReference type="EMBL" id="GBP96624.1"/>
    </source>
</evidence>
<dbReference type="AlphaFoldDB" id="A0A4C2ABN7"/>
<name>A0A4C2ABN7_EUMVA</name>
<comment type="caution">
    <text evidence="1">The sequence shown here is derived from an EMBL/GenBank/DDBJ whole genome shotgun (WGS) entry which is preliminary data.</text>
</comment>
<dbReference type="Proteomes" id="UP000299102">
    <property type="component" value="Unassembled WGS sequence"/>
</dbReference>
<evidence type="ECO:0000313" key="2">
    <source>
        <dbReference type="Proteomes" id="UP000299102"/>
    </source>
</evidence>
<sequence>MPYASYAFRKTVPVRVTGPKGHVDTHALLDGSTVMLVDTALATRIGAETHRPAIYRSDSRYEIRRRIAPVTLHIKGSIGLQIKSENNQQSQAHSKNYRKTRFRGLSTLRYEKQIERLLNKGYAEIATTPPTKGERGTYLTLLSYIQRSRGKSESCLTQRPGVEEFHSKTTCCRRATHIRRCLRASLRRCRLQAGQSSTTRGAHTQHWRPPKRAFEISFEPMTRTASSRIELQIGENCAGRVPE</sequence>
<proteinExistence type="predicted"/>
<accession>A0A4C2ABN7</accession>
<keyword evidence="2" id="KW-1185">Reference proteome</keyword>
<dbReference type="EMBL" id="BGZK01002812">
    <property type="protein sequence ID" value="GBP96624.1"/>
    <property type="molecule type" value="Genomic_DNA"/>
</dbReference>
<reference evidence="1 2" key="1">
    <citation type="journal article" date="2019" name="Commun. Biol.">
        <title>The bagworm genome reveals a unique fibroin gene that provides high tensile strength.</title>
        <authorList>
            <person name="Kono N."/>
            <person name="Nakamura H."/>
            <person name="Ohtoshi R."/>
            <person name="Tomita M."/>
            <person name="Numata K."/>
            <person name="Arakawa K."/>
        </authorList>
    </citation>
    <scope>NUCLEOTIDE SEQUENCE [LARGE SCALE GENOMIC DNA]</scope>
</reference>
<gene>
    <name evidence="1" type="ORF">EVAR_64309_1</name>
</gene>
<protein>
    <submittedName>
        <fullName evidence="1">Uncharacterized protein</fullName>
    </submittedName>
</protein>